<dbReference type="Pfam" id="PF00884">
    <property type="entry name" value="Sulfatase"/>
    <property type="match status" value="1"/>
</dbReference>
<reference evidence="10 11" key="1">
    <citation type="submission" date="2017-06" db="EMBL/GenBank/DDBJ databases">
        <title>Origin of plasmid-mediated fosfomycin resistance gene fosA3.</title>
        <authorList>
            <person name="Ito R."/>
            <person name="Pacey M.P."/>
            <person name="Doi Y."/>
        </authorList>
    </citation>
    <scope>NUCLEOTIDE SEQUENCE [LARGE SCALE GENOMIC DNA]</scope>
    <source>
        <strain evidence="10 11">YDC799</strain>
    </source>
</reference>
<evidence type="ECO:0000313" key="10">
    <source>
        <dbReference type="EMBL" id="ASG64395.1"/>
    </source>
</evidence>
<dbReference type="SUPFAM" id="SSF53649">
    <property type="entry name" value="Alkaline phosphatase-like"/>
    <property type="match status" value="1"/>
</dbReference>
<dbReference type="Gene3D" id="3.40.720.10">
    <property type="entry name" value="Alkaline Phosphatase, subunit A"/>
    <property type="match status" value="1"/>
</dbReference>
<dbReference type="InterPro" id="IPR017850">
    <property type="entry name" value="Alkaline_phosphatase_core_sf"/>
</dbReference>
<proteinExistence type="inferred from homology"/>
<keyword evidence="4 8" id="KW-0732">Signal</keyword>
<feature type="domain" description="Sulfatase N-terminal" evidence="9">
    <location>
        <begin position="86"/>
        <end position="155"/>
    </location>
</feature>
<dbReference type="EMBL" id="CP022114">
    <property type="protein sequence ID" value="ASG64395.1"/>
    <property type="molecule type" value="Genomic_DNA"/>
</dbReference>
<evidence type="ECO:0000256" key="6">
    <source>
        <dbReference type="ARBA" id="ARBA00022837"/>
    </source>
</evidence>
<feature type="signal peptide" evidence="8">
    <location>
        <begin position="1"/>
        <end position="24"/>
    </location>
</feature>
<name>A0A248KKQ1_9ENTR</name>
<comment type="PTM">
    <text evidence="7">The conversion to 3-oxoalanine (also known as C-formylglycine, FGly), of a serine or cysteine residue in prokaryotes and of a cysteine residue in eukaryotes, is critical for catalytic activity.</text>
</comment>
<dbReference type="InterPro" id="IPR050738">
    <property type="entry name" value="Sulfatase"/>
</dbReference>
<comment type="cofactor">
    <cofactor evidence="1">
        <name>Ca(2+)</name>
        <dbReference type="ChEBI" id="CHEBI:29108"/>
    </cofactor>
</comment>
<accession>A0A248KKQ1</accession>
<comment type="similarity">
    <text evidence="2">Belongs to the sulfatase family.</text>
</comment>
<protein>
    <submittedName>
        <fullName evidence="10">Arylsulfatase</fullName>
    </submittedName>
</protein>
<gene>
    <name evidence="10" type="ORF">CEW81_23880</name>
</gene>
<dbReference type="PANTHER" id="PTHR42693:SF42">
    <property type="entry name" value="ARYLSULFATASE G"/>
    <property type="match status" value="1"/>
</dbReference>
<evidence type="ECO:0000256" key="8">
    <source>
        <dbReference type="SAM" id="SignalP"/>
    </source>
</evidence>
<evidence type="ECO:0000313" key="11">
    <source>
        <dbReference type="Proteomes" id="UP000197098"/>
    </source>
</evidence>
<dbReference type="PANTHER" id="PTHR42693">
    <property type="entry name" value="ARYLSULFATASE FAMILY MEMBER"/>
    <property type="match status" value="1"/>
</dbReference>
<feature type="modified residue" description="3-oxoalanine (Ser)" evidence="7">
    <location>
        <position position="136"/>
    </location>
</feature>
<keyword evidence="3" id="KW-0479">Metal-binding</keyword>
<keyword evidence="6" id="KW-0106">Calcium</keyword>
<sequence length="168" mass="17902">MDLSFPRKLLAVAIITALPAFANAVDTPAVATAKQGYSGYDHPNQYLVKKATSIADNMMPVMMHPEQNKEAQQKLADIEKKTGKKPNVIIFILDDVGWMDVGFNGGGVAVGNPTPDIDAVASQGLILTSAYSQPSSSPTRATIMTGQYSVHHGILMPRCMACPAGWKG</sequence>
<dbReference type="Proteomes" id="UP000197098">
    <property type="component" value="Chromosome"/>
</dbReference>
<organism evidence="10 11">
    <name type="scientific">Kluyvera genomosp. 3</name>
    <dbReference type="NCBI Taxonomy" id="2774055"/>
    <lineage>
        <taxon>Bacteria</taxon>
        <taxon>Pseudomonadati</taxon>
        <taxon>Pseudomonadota</taxon>
        <taxon>Gammaproteobacteria</taxon>
        <taxon>Enterobacterales</taxon>
        <taxon>Enterobacteriaceae</taxon>
        <taxon>Kluyvera</taxon>
    </lineage>
</organism>
<dbReference type="PROSITE" id="PS00523">
    <property type="entry name" value="SULFATASE_1"/>
    <property type="match status" value="1"/>
</dbReference>
<evidence type="ECO:0000256" key="3">
    <source>
        <dbReference type="ARBA" id="ARBA00022723"/>
    </source>
</evidence>
<dbReference type="GO" id="GO:0004065">
    <property type="term" value="F:arylsulfatase activity"/>
    <property type="evidence" value="ECO:0007669"/>
    <property type="project" value="TreeGrafter"/>
</dbReference>
<dbReference type="GO" id="GO:0046872">
    <property type="term" value="F:metal ion binding"/>
    <property type="evidence" value="ECO:0007669"/>
    <property type="project" value="UniProtKB-KW"/>
</dbReference>
<evidence type="ECO:0000256" key="2">
    <source>
        <dbReference type="ARBA" id="ARBA00008779"/>
    </source>
</evidence>
<evidence type="ECO:0000259" key="9">
    <source>
        <dbReference type="Pfam" id="PF00884"/>
    </source>
</evidence>
<evidence type="ECO:0000256" key="7">
    <source>
        <dbReference type="PIRSR" id="PIRSR600917-52"/>
    </source>
</evidence>
<evidence type="ECO:0000256" key="4">
    <source>
        <dbReference type="ARBA" id="ARBA00022729"/>
    </source>
</evidence>
<evidence type="ECO:0000256" key="1">
    <source>
        <dbReference type="ARBA" id="ARBA00001913"/>
    </source>
</evidence>
<evidence type="ECO:0000256" key="5">
    <source>
        <dbReference type="ARBA" id="ARBA00022801"/>
    </source>
</evidence>
<dbReference type="AlphaFoldDB" id="A0A248KKQ1"/>
<dbReference type="InterPro" id="IPR000917">
    <property type="entry name" value="Sulfatase_N"/>
</dbReference>
<dbReference type="InterPro" id="IPR024607">
    <property type="entry name" value="Sulfatase_CS"/>
</dbReference>
<feature type="chain" id="PRO_5012828966" evidence="8">
    <location>
        <begin position="25"/>
        <end position="168"/>
    </location>
</feature>
<keyword evidence="5" id="KW-0378">Hydrolase</keyword>